<gene>
    <name evidence="2" type="ORF">RchiOBHm_Chr7g0216211</name>
</gene>
<evidence type="ECO:0000313" key="3">
    <source>
        <dbReference type="Proteomes" id="UP000238479"/>
    </source>
</evidence>
<reference evidence="2 3" key="1">
    <citation type="journal article" date="2018" name="Nat. Genet.">
        <title>The Rosa genome provides new insights in the design of modern roses.</title>
        <authorList>
            <person name="Bendahmane M."/>
        </authorList>
    </citation>
    <scope>NUCLEOTIDE SEQUENCE [LARGE SCALE GENOMIC DNA]</scope>
    <source>
        <strain evidence="3">cv. Old Blush</strain>
    </source>
</reference>
<feature type="region of interest" description="Disordered" evidence="1">
    <location>
        <begin position="1"/>
        <end position="22"/>
    </location>
</feature>
<dbReference type="Proteomes" id="UP000238479">
    <property type="component" value="Chromosome 7"/>
</dbReference>
<comment type="caution">
    <text evidence="2">The sequence shown here is derived from an EMBL/GenBank/DDBJ whole genome shotgun (WGS) entry which is preliminary data.</text>
</comment>
<dbReference type="AlphaFoldDB" id="A0A2P6PBP5"/>
<accession>A0A2P6PBP5</accession>
<evidence type="ECO:0000256" key="1">
    <source>
        <dbReference type="SAM" id="MobiDB-lite"/>
    </source>
</evidence>
<dbReference type="EMBL" id="PDCK01000045">
    <property type="protein sequence ID" value="PRQ19346.1"/>
    <property type="molecule type" value="Genomic_DNA"/>
</dbReference>
<name>A0A2P6PBP5_ROSCH</name>
<dbReference type="Gramene" id="PRQ19346">
    <property type="protein sequence ID" value="PRQ19346"/>
    <property type="gene ID" value="RchiOBHm_Chr7g0216211"/>
</dbReference>
<evidence type="ECO:0000313" key="2">
    <source>
        <dbReference type="EMBL" id="PRQ19346.1"/>
    </source>
</evidence>
<keyword evidence="3" id="KW-1185">Reference proteome</keyword>
<sequence length="51" mass="5114">MGHLAECGRAVDSEFDGDPELSGDGRDFELGGVSEFSGGWLAVVALVGGGS</sequence>
<proteinExistence type="predicted"/>
<organism evidence="2 3">
    <name type="scientific">Rosa chinensis</name>
    <name type="common">China rose</name>
    <dbReference type="NCBI Taxonomy" id="74649"/>
    <lineage>
        <taxon>Eukaryota</taxon>
        <taxon>Viridiplantae</taxon>
        <taxon>Streptophyta</taxon>
        <taxon>Embryophyta</taxon>
        <taxon>Tracheophyta</taxon>
        <taxon>Spermatophyta</taxon>
        <taxon>Magnoliopsida</taxon>
        <taxon>eudicotyledons</taxon>
        <taxon>Gunneridae</taxon>
        <taxon>Pentapetalae</taxon>
        <taxon>rosids</taxon>
        <taxon>fabids</taxon>
        <taxon>Rosales</taxon>
        <taxon>Rosaceae</taxon>
        <taxon>Rosoideae</taxon>
        <taxon>Rosoideae incertae sedis</taxon>
        <taxon>Rosa</taxon>
    </lineage>
</organism>
<protein>
    <submittedName>
        <fullName evidence="2">Uncharacterized protein</fullName>
    </submittedName>
</protein>